<evidence type="ECO:0000256" key="3">
    <source>
        <dbReference type="ARBA" id="ARBA00004902"/>
    </source>
</evidence>
<name>A0ABV5J4A3_9BACT</name>
<dbReference type="InterPro" id="IPR036441">
    <property type="entry name" value="DHquinase_II_sf"/>
</dbReference>
<keyword evidence="10" id="KW-1185">Reference proteome</keyword>
<dbReference type="HAMAP" id="MF_00169">
    <property type="entry name" value="AroQ"/>
    <property type="match status" value="1"/>
</dbReference>
<comment type="pathway">
    <text evidence="3 8">Metabolic intermediate biosynthesis; chorismate biosynthesis; chorismate from D-erythrose 4-phosphate and phosphoenolpyruvate: step 3/7.</text>
</comment>
<organism evidence="9 10">
    <name type="scientific">Echinicola jeungdonensis</name>
    <dbReference type="NCBI Taxonomy" id="709343"/>
    <lineage>
        <taxon>Bacteria</taxon>
        <taxon>Pseudomonadati</taxon>
        <taxon>Bacteroidota</taxon>
        <taxon>Cytophagia</taxon>
        <taxon>Cytophagales</taxon>
        <taxon>Cyclobacteriaceae</taxon>
        <taxon>Echinicola</taxon>
    </lineage>
</organism>
<dbReference type="NCBIfam" id="NF003807">
    <property type="entry name" value="PRK05395.1-4"/>
    <property type="match status" value="1"/>
</dbReference>
<gene>
    <name evidence="8 9" type="primary">aroQ</name>
    <name evidence="9" type="ORF">ACFFUR_05870</name>
</gene>
<feature type="active site" description="Proton donor" evidence="8">
    <location>
        <position position="97"/>
    </location>
</feature>
<dbReference type="PROSITE" id="PS01029">
    <property type="entry name" value="DEHYDROQUINASE_II"/>
    <property type="match status" value="1"/>
</dbReference>
<comment type="caution">
    <text evidence="9">The sequence shown here is derived from an EMBL/GenBank/DDBJ whole genome shotgun (WGS) entry which is preliminary data.</text>
</comment>
<dbReference type="InterPro" id="IPR001874">
    <property type="entry name" value="DHquinase_II"/>
</dbReference>
<feature type="active site" description="Proton acceptor" evidence="8">
    <location>
        <position position="22"/>
    </location>
</feature>
<dbReference type="PANTHER" id="PTHR21272">
    <property type="entry name" value="CATABOLIC 3-DEHYDROQUINASE"/>
    <property type="match status" value="1"/>
</dbReference>
<evidence type="ECO:0000256" key="1">
    <source>
        <dbReference type="ARBA" id="ARBA00001864"/>
    </source>
</evidence>
<comment type="subunit">
    <text evidence="5 8">Homododecamer.</text>
</comment>
<dbReference type="EC" id="4.2.1.10" evidence="6 8"/>
<keyword evidence="7 8" id="KW-0456">Lyase</keyword>
<dbReference type="NCBIfam" id="NF003805">
    <property type="entry name" value="PRK05395.1-2"/>
    <property type="match status" value="1"/>
</dbReference>
<reference evidence="9 10" key="1">
    <citation type="submission" date="2024-09" db="EMBL/GenBank/DDBJ databases">
        <authorList>
            <person name="Sun Q."/>
            <person name="Mori K."/>
        </authorList>
    </citation>
    <scope>NUCLEOTIDE SEQUENCE [LARGE SCALE GENOMIC DNA]</scope>
    <source>
        <strain evidence="9 10">CECT 7682</strain>
    </source>
</reference>
<sequence length="139" mass="15522">MKILIINGPNLNLLGKREPEIYGSKSFEDFFEELKGQFADIELSYYQSNVEGELVNKIHEAGFTYDGILLNAGAYTHTSVAISDAIAGVTTPVLEIHISNIYKREEFRHKSIISKECIGMISGLGLKSYQLGIQYFLPS</sequence>
<evidence type="ECO:0000256" key="2">
    <source>
        <dbReference type="ARBA" id="ARBA00003924"/>
    </source>
</evidence>
<evidence type="ECO:0000313" key="10">
    <source>
        <dbReference type="Proteomes" id="UP001589654"/>
    </source>
</evidence>
<feature type="site" description="Transition state stabilizer" evidence="8">
    <location>
        <position position="17"/>
    </location>
</feature>
<dbReference type="GO" id="GO:0003855">
    <property type="term" value="F:3-dehydroquinate dehydratase activity"/>
    <property type="evidence" value="ECO:0007669"/>
    <property type="project" value="UniProtKB-EC"/>
</dbReference>
<feature type="binding site" evidence="8">
    <location>
        <begin position="98"/>
        <end position="99"/>
    </location>
    <ligand>
        <name>substrate</name>
    </ligand>
</feature>
<dbReference type="CDD" id="cd00466">
    <property type="entry name" value="DHQase_II"/>
    <property type="match status" value="1"/>
</dbReference>
<protein>
    <recommendedName>
        <fullName evidence="6 8">3-dehydroquinate dehydratase</fullName>
        <shortName evidence="8">3-dehydroquinase</shortName>
        <ecNumber evidence="6 8">4.2.1.10</ecNumber>
    </recommendedName>
    <alternativeName>
        <fullName evidence="8">Type II DHQase</fullName>
    </alternativeName>
</protein>
<dbReference type="PANTHER" id="PTHR21272:SF3">
    <property type="entry name" value="CATABOLIC 3-DEHYDROQUINASE"/>
    <property type="match status" value="1"/>
</dbReference>
<comment type="similarity">
    <text evidence="4 8">Belongs to the type-II 3-dehydroquinase family.</text>
</comment>
<comment type="catalytic activity">
    <reaction evidence="1 8">
        <text>3-dehydroquinate = 3-dehydroshikimate + H2O</text>
        <dbReference type="Rhea" id="RHEA:21096"/>
        <dbReference type="ChEBI" id="CHEBI:15377"/>
        <dbReference type="ChEBI" id="CHEBI:16630"/>
        <dbReference type="ChEBI" id="CHEBI:32364"/>
        <dbReference type="EC" id="4.2.1.10"/>
    </reaction>
</comment>
<dbReference type="NCBIfam" id="TIGR01088">
    <property type="entry name" value="aroQ"/>
    <property type="match status" value="1"/>
</dbReference>
<evidence type="ECO:0000256" key="7">
    <source>
        <dbReference type="ARBA" id="ARBA00023239"/>
    </source>
</evidence>
<dbReference type="EMBL" id="JBHMEW010000047">
    <property type="protein sequence ID" value="MFB9211327.1"/>
    <property type="molecule type" value="Genomic_DNA"/>
</dbReference>
<feature type="binding site" evidence="8">
    <location>
        <position position="108"/>
    </location>
    <ligand>
        <name>substrate</name>
    </ligand>
</feature>
<dbReference type="SUPFAM" id="SSF52304">
    <property type="entry name" value="Type II 3-dehydroquinate dehydratase"/>
    <property type="match status" value="1"/>
</dbReference>
<evidence type="ECO:0000256" key="4">
    <source>
        <dbReference type="ARBA" id="ARBA00011037"/>
    </source>
</evidence>
<dbReference type="Pfam" id="PF01220">
    <property type="entry name" value="DHquinase_II"/>
    <property type="match status" value="1"/>
</dbReference>
<accession>A0ABV5J4A3</accession>
<keyword evidence="8" id="KW-0028">Amino-acid biosynthesis</keyword>
<evidence type="ECO:0000256" key="6">
    <source>
        <dbReference type="ARBA" id="ARBA00012060"/>
    </source>
</evidence>
<dbReference type="InterPro" id="IPR018509">
    <property type="entry name" value="DHquinase_II_CS"/>
</dbReference>
<keyword evidence="8" id="KW-0057">Aromatic amino acid biosynthesis</keyword>
<dbReference type="NCBIfam" id="NF003806">
    <property type="entry name" value="PRK05395.1-3"/>
    <property type="match status" value="1"/>
</dbReference>
<evidence type="ECO:0000256" key="8">
    <source>
        <dbReference type="HAMAP-Rule" id="MF_00169"/>
    </source>
</evidence>
<dbReference type="PIRSF" id="PIRSF001399">
    <property type="entry name" value="DHquinase_II"/>
    <property type="match status" value="1"/>
</dbReference>
<dbReference type="RefSeq" id="WP_290248010.1">
    <property type="nucleotide sequence ID" value="NZ_JAUFQT010000001.1"/>
</dbReference>
<evidence type="ECO:0000313" key="9">
    <source>
        <dbReference type="EMBL" id="MFB9211327.1"/>
    </source>
</evidence>
<proteinExistence type="inferred from homology"/>
<feature type="binding site" evidence="8">
    <location>
        <position position="84"/>
    </location>
    <ligand>
        <name>substrate</name>
    </ligand>
</feature>
<comment type="function">
    <text evidence="2 8">Catalyzes a trans-dehydration via an enolate intermediate.</text>
</comment>
<feature type="binding site" evidence="8">
    <location>
        <position position="77"/>
    </location>
    <ligand>
        <name>substrate</name>
    </ligand>
</feature>
<feature type="binding site" evidence="8">
    <location>
        <position position="71"/>
    </location>
    <ligand>
        <name>substrate</name>
    </ligand>
</feature>
<dbReference type="Gene3D" id="3.40.50.9100">
    <property type="entry name" value="Dehydroquinase, class II"/>
    <property type="match status" value="1"/>
</dbReference>
<evidence type="ECO:0000256" key="5">
    <source>
        <dbReference type="ARBA" id="ARBA00011193"/>
    </source>
</evidence>
<dbReference type="Proteomes" id="UP001589654">
    <property type="component" value="Unassembled WGS sequence"/>
</dbReference>